<evidence type="ECO:0000259" key="5">
    <source>
        <dbReference type="Pfam" id="PF00171"/>
    </source>
</evidence>
<evidence type="ECO:0000256" key="2">
    <source>
        <dbReference type="ARBA" id="ARBA00023002"/>
    </source>
</evidence>
<feature type="active site" evidence="3">
    <location>
        <position position="264"/>
    </location>
</feature>
<evidence type="ECO:0000256" key="4">
    <source>
        <dbReference type="RuleBase" id="RU003345"/>
    </source>
</evidence>
<dbReference type="PROSITE" id="PS00070">
    <property type="entry name" value="ALDEHYDE_DEHYDR_CYS"/>
    <property type="match status" value="1"/>
</dbReference>
<proteinExistence type="inferred from homology"/>
<dbReference type="InterPro" id="IPR015590">
    <property type="entry name" value="Aldehyde_DH_dom"/>
</dbReference>
<dbReference type="InterPro" id="IPR016162">
    <property type="entry name" value="Ald_DH_N"/>
</dbReference>
<evidence type="ECO:0000256" key="3">
    <source>
        <dbReference type="PROSITE-ProRule" id="PRU10007"/>
    </source>
</evidence>
<dbReference type="STRING" id="985054.SAMN05444358_102115"/>
<dbReference type="AlphaFoldDB" id="A0A1H2Y016"/>
<protein>
    <submittedName>
        <fullName evidence="6">Gamma-glutamyl-gamma-aminobutyraldehyde dehydrogenase</fullName>
    </submittedName>
</protein>
<dbReference type="RefSeq" id="WP_074736804.1">
    <property type="nucleotide sequence ID" value="NZ_FNNP01000002.1"/>
</dbReference>
<dbReference type="GO" id="GO:0004030">
    <property type="term" value="F:aldehyde dehydrogenase [NAD(P)+] activity"/>
    <property type="evidence" value="ECO:0007669"/>
    <property type="project" value="UniProtKB-ARBA"/>
</dbReference>
<dbReference type="Proteomes" id="UP000183400">
    <property type="component" value="Unassembled WGS sequence"/>
</dbReference>
<dbReference type="CDD" id="cd07112">
    <property type="entry name" value="ALDH_GABALDH-PuuC"/>
    <property type="match status" value="1"/>
</dbReference>
<evidence type="ECO:0000313" key="7">
    <source>
        <dbReference type="Proteomes" id="UP000183400"/>
    </source>
</evidence>
<dbReference type="FunFam" id="3.40.605.10:FF:000001">
    <property type="entry name" value="Aldehyde dehydrogenase 1"/>
    <property type="match status" value="1"/>
</dbReference>
<keyword evidence="2 4" id="KW-0560">Oxidoreductase</keyword>
<dbReference type="InterPro" id="IPR016160">
    <property type="entry name" value="Ald_DH_CS_CYS"/>
</dbReference>
<dbReference type="InterPro" id="IPR016163">
    <property type="entry name" value="Ald_DH_C"/>
</dbReference>
<evidence type="ECO:0000313" key="6">
    <source>
        <dbReference type="EMBL" id="SDW98400.1"/>
    </source>
</evidence>
<dbReference type="PANTHER" id="PTHR11699">
    <property type="entry name" value="ALDEHYDE DEHYDROGENASE-RELATED"/>
    <property type="match status" value="1"/>
</dbReference>
<dbReference type="FunFam" id="3.40.309.10:FF:000012">
    <property type="entry name" value="Betaine aldehyde dehydrogenase"/>
    <property type="match status" value="1"/>
</dbReference>
<sequence length="494" mass="52438">MDQSSIDALRVQEIAPRGHFINGTFHAGETGALHEVLSPIDGQPLAHIAEGSPADVSSAVHAARTAFDDGRWSRMPPAGRKKVLLKLADLIEAHALEIAVLGVRDNGTEINMAYKAEALSAAATFRYYAEAIDKIYGQIAPTSHDILGLVHHAPVGVVGAIVPWNFPLMIGSWKIAPALAAGNSIVLKPAESASLSLLKIAELVAEAGVPDGVFNVVTGRGSVVGEALALSMDVDIMVFTGSGATGRRLLEYSARSNLKRCYLELGGKSPNIVFADAPDLAEAAKVSAAGIFRNSGQVCVAGSRLLVQQDIYEEFVAEIARHAKNFRVGDPLDLTSQIGAVHSLRELEANLDFVTKAEAEGAERRTGGERILAETGGYYMAPTVMAGVKETDNLFQNEVFGPVLAVTPFKDEDEAIRLANATVYGLAGGVWTSNLSRAHRMVAEVRTGVMHVNTYGGSDLTVPLGGVGQSGNGHDKSLHALEKYFDLKTAWIKL</sequence>
<gene>
    <name evidence="6" type="ORF">SAMN05444358_102115</name>
</gene>
<dbReference type="OrthoDB" id="9812625at2"/>
<organism evidence="6 7">
    <name type="scientific">Ruegeria halocynthiae</name>
    <dbReference type="NCBI Taxonomy" id="985054"/>
    <lineage>
        <taxon>Bacteria</taxon>
        <taxon>Pseudomonadati</taxon>
        <taxon>Pseudomonadota</taxon>
        <taxon>Alphaproteobacteria</taxon>
        <taxon>Rhodobacterales</taxon>
        <taxon>Roseobacteraceae</taxon>
        <taxon>Ruegeria</taxon>
    </lineage>
</organism>
<feature type="domain" description="Aldehyde dehydrogenase" evidence="5">
    <location>
        <begin position="34"/>
        <end position="489"/>
    </location>
</feature>
<name>A0A1H2Y016_9RHOB</name>
<evidence type="ECO:0000256" key="1">
    <source>
        <dbReference type="ARBA" id="ARBA00009986"/>
    </source>
</evidence>
<dbReference type="PROSITE" id="PS00687">
    <property type="entry name" value="ALDEHYDE_DEHYDR_GLU"/>
    <property type="match status" value="1"/>
</dbReference>
<keyword evidence="7" id="KW-1185">Reference proteome</keyword>
<dbReference type="Gene3D" id="3.40.605.10">
    <property type="entry name" value="Aldehyde Dehydrogenase, Chain A, domain 1"/>
    <property type="match status" value="1"/>
</dbReference>
<dbReference type="EMBL" id="FNNP01000002">
    <property type="protein sequence ID" value="SDW98400.1"/>
    <property type="molecule type" value="Genomic_DNA"/>
</dbReference>
<reference evidence="7" key="1">
    <citation type="submission" date="2016-10" db="EMBL/GenBank/DDBJ databases">
        <authorList>
            <person name="Varghese N."/>
            <person name="Submissions S."/>
        </authorList>
    </citation>
    <scope>NUCLEOTIDE SEQUENCE [LARGE SCALE GENOMIC DNA]</scope>
    <source>
        <strain evidence="7">DSM 27839</strain>
    </source>
</reference>
<dbReference type="Pfam" id="PF00171">
    <property type="entry name" value="Aldedh"/>
    <property type="match status" value="1"/>
</dbReference>
<accession>A0A1H2Y016</accession>
<dbReference type="Gene3D" id="3.40.309.10">
    <property type="entry name" value="Aldehyde Dehydrogenase, Chain A, domain 2"/>
    <property type="match status" value="1"/>
</dbReference>
<dbReference type="SUPFAM" id="SSF53720">
    <property type="entry name" value="ALDH-like"/>
    <property type="match status" value="1"/>
</dbReference>
<comment type="similarity">
    <text evidence="1 4">Belongs to the aldehyde dehydrogenase family.</text>
</comment>
<dbReference type="InterPro" id="IPR029510">
    <property type="entry name" value="Ald_DH_CS_GLU"/>
</dbReference>
<dbReference type="InterPro" id="IPR016161">
    <property type="entry name" value="Ald_DH/histidinol_DH"/>
</dbReference>